<feature type="signal peptide" evidence="1">
    <location>
        <begin position="1"/>
        <end position="18"/>
    </location>
</feature>
<evidence type="ECO:0000313" key="3">
    <source>
        <dbReference type="Proteomes" id="UP000287527"/>
    </source>
</evidence>
<feature type="chain" id="PRO_5018616097" evidence="1">
    <location>
        <begin position="19"/>
        <end position="158"/>
    </location>
</feature>
<proteinExistence type="predicted"/>
<comment type="caution">
    <text evidence="2">The sequence shown here is derived from an EMBL/GenBank/DDBJ whole genome shotgun (WGS) entry which is preliminary data.</text>
</comment>
<accession>A0A3S3U1X2</accession>
<gene>
    <name evidence="2" type="ORF">EPI11_13400</name>
</gene>
<organism evidence="2 3">
    <name type="scientific">Flavobacterium cerinum</name>
    <dbReference type="NCBI Taxonomy" id="2502784"/>
    <lineage>
        <taxon>Bacteria</taxon>
        <taxon>Pseudomonadati</taxon>
        <taxon>Bacteroidota</taxon>
        <taxon>Flavobacteriia</taxon>
        <taxon>Flavobacteriales</taxon>
        <taxon>Flavobacteriaceae</taxon>
        <taxon>Flavobacterium</taxon>
    </lineage>
</organism>
<sequence length="158" mass="18470">MKNIFILLLASLSFSSYAQKQLIEKFVVANDTISYTSIDYSKYGLGVSYITMYEQSEDNKIIPDKAAKCLKRIKNLYHTFYYFIEVPKNYTQIMKEKIFAAFIEHVKIKDKLTRANLYLNFDKNYSQYYQKLHPNDEKGLEIQSIVTDITPATICKAL</sequence>
<dbReference type="Proteomes" id="UP000287527">
    <property type="component" value="Unassembled WGS sequence"/>
</dbReference>
<evidence type="ECO:0000256" key="1">
    <source>
        <dbReference type="SAM" id="SignalP"/>
    </source>
</evidence>
<evidence type="ECO:0000313" key="2">
    <source>
        <dbReference type="EMBL" id="RWW98915.1"/>
    </source>
</evidence>
<dbReference type="AlphaFoldDB" id="A0A3S3U1X2"/>
<dbReference type="EMBL" id="SBII01000009">
    <property type="protein sequence ID" value="RWW98915.1"/>
    <property type="molecule type" value="Genomic_DNA"/>
</dbReference>
<reference evidence="2 3" key="1">
    <citation type="submission" date="2019-01" db="EMBL/GenBank/DDBJ databases">
        <title>Flavobacterium sp. nov.,isolated from freshwater.</title>
        <authorList>
            <person name="Zhang R."/>
            <person name="Du Z.-J."/>
        </authorList>
    </citation>
    <scope>NUCLEOTIDE SEQUENCE [LARGE SCALE GENOMIC DNA]</scope>
    <source>
        <strain evidence="2 3">1E403</strain>
    </source>
</reference>
<keyword evidence="1" id="KW-0732">Signal</keyword>
<dbReference type="OrthoDB" id="1451273at2"/>
<keyword evidence="3" id="KW-1185">Reference proteome</keyword>
<protein>
    <submittedName>
        <fullName evidence="2">Uncharacterized protein</fullName>
    </submittedName>
</protein>
<name>A0A3S3U1X2_9FLAO</name>
<dbReference type="RefSeq" id="WP_128390491.1">
    <property type="nucleotide sequence ID" value="NZ_SBII01000009.1"/>
</dbReference>